<name>A0A0E9U3V4_ANGAN</name>
<dbReference type="EMBL" id="GBXM01048091">
    <property type="protein sequence ID" value="JAH60486.1"/>
    <property type="molecule type" value="Transcribed_RNA"/>
</dbReference>
<dbReference type="AlphaFoldDB" id="A0A0E9U3V4"/>
<organism evidence="1">
    <name type="scientific">Anguilla anguilla</name>
    <name type="common">European freshwater eel</name>
    <name type="synonym">Muraena anguilla</name>
    <dbReference type="NCBI Taxonomy" id="7936"/>
    <lineage>
        <taxon>Eukaryota</taxon>
        <taxon>Metazoa</taxon>
        <taxon>Chordata</taxon>
        <taxon>Craniata</taxon>
        <taxon>Vertebrata</taxon>
        <taxon>Euteleostomi</taxon>
        <taxon>Actinopterygii</taxon>
        <taxon>Neopterygii</taxon>
        <taxon>Teleostei</taxon>
        <taxon>Anguilliformes</taxon>
        <taxon>Anguillidae</taxon>
        <taxon>Anguilla</taxon>
    </lineage>
</organism>
<evidence type="ECO:0000313" key="1">
    <source>
        <dbReference type="EMBL" id="JAH60486.1"/>
    </source>
</evidence>
<accession>A0A0E9U3V4</accession>
<sequence length="49" mass="5530">MAAQTSTRRKGLTRRFQSSLLKLHALVTRPSCPSQFIYYFLAHQSSASS</sequence>
<reference evidence="1" key="2">
    <citation type="journal article" date="2015" name="Fish Shellfish Immunol.">
        <title>Early steps in the European eel (Anguilla anguilla)-Vibrio vulnificus interaction in the gills: Role of the RtxA13 toxin.</title>
        <authorList>
            <person name="Callol A."/>
            <person name="Pajuelo D."/>
            <person name="Ebbesson L."/>
            <person name="Teles M."/>
            <person name="MacKenzie S."/>
            <person name="Amaro C."/>
        </authorList>
    </citation>
    <scope>NUCLEOTIDE SEQUENCE</scope>
</reference>
<protein>
    <submittedName>
        <fullName evidence="1">Uncharacterized protein</fullName>
    </submittedName>
</protein>
<proteinExistence type="predicted"/>
<reference evidence="1" key="1">
    <citation type="submission" date="2014-11" db="EMBL/GenBank/DDBJ databases">
        <authorList>
            <person name="Amaro Gonzalez C."/>
        </authorList>
    </citation>
    <scope>NUCLEOTIDE SEQUENCE</scope>
</reference>